<keyword evidence="5" id="KW-0547">Nucleotide-binding</keyword>
<feature type="transmembrane region" description="Helical" evidence="9">
    <location>
        <begin position="151"/>
        <end position="171"/>
    </location>
</feature>
<evidence type="ECO:0000259" key="10">
    <source>
        <dbReference type="PROSITE" id="PS50109"/>
    </source>
</evidence>
<keyword evidence="12" id="KW-1185">Reference proteome</keyword>
<dbReference type="PRINTS" id="PR00344">
    <property type="entry name" value="BCTRLSENSOR"/>
</dbReference>
<evidence type="ECO:0000256" key="5">
    <source>
        <dbReference type="ARBA" id="ARBA00022741"/>
    </source>
</evidence>
<dbReference type="EMBL" id="BHZE01000017">
    <property type="protein sequence ID" value="GCD78173.1"/>
    <property type="molecule type" value="Genomic_DNA"/>
</dbReference>
<evidence type="ECO:0000256" key="6">
    <source>
        <dbReference type="ARBA" id="ARBA00022777"/>
    </source>
</evidence>
<dbReference type="Pfam" id="PF00512">
    <property type="entry name" value="HisKA"/>
    <property type="match status" value="1"/>
</dbReference>
<evidence type="ECO:0000256" key="3">
    <source>
        <dbReference type="ARBA" id="ARBA00022553"/>
    </source>
</evidence>
<reference evidence="11 12" key="1">
    <citation type="submission" date="2018-11" db="EMBL/GenBank/DDBJ databases">
        <title>Schleiferia aggregans sp. nov., a moderately thermophilic heterotrophic bacterium isolated from microbial mats at a terrestrial hot spring.</title>
        <authorList>
            <person name="Iino T."/>
            <person name="Ohkuma M."/>
            <person name="Haruta S."/>
        </authorList>
    </citation>
    <scope>NUCLEOTIDE SEQUENCE [LARGE SCALE GENOMIC DNA]</scope>
    <source>
        <strain evidence="11 12">LA</strain>
    </source>
</reference>
<name>A0A401XMD9_9FLAO</name>
<dbReference type="SMART" id="SM00387">
    <property type="entry name" value="HATPase_c"/>
    <property type="match status" value="1"/>
</dbReference>
<evidence type="ECO:0000256" key="1">
    <source>
        <dbReference type="ARBA" id="ARBA00000085"/>
    </source>
</evidence>
<dbReference type="Gene3D" id="1.10.287.130">
    <property type="match status" value="1"/>
</dbReference>
<dbReference type="SMART" id="SM00388">
    <property type="entry name" value="HisKA"/>
    <property type="match status" value="1"/>
</dbReference>
<dbReference type="PROSITE" id="PS50109">
    <property type="entry name" value="HIS_KIN"/>
    <property type="match status" value="1"/>
</dbReference>
<comment type="caution">
    <text evidence="11">The sequence shown here is derived from an EMBL/GenBank/DDBJ whole genome shotgun (WGS) entry which is preliminary data.</text>
</comment>
<dbReference type="Proteomes" id="UP000286715">
    <property type="component" value="Unassembled WGS sequence"/>
</dbReference>
<sequence>MKRILASRPSYTHFYARKNFWKVLLLAFMLLIGGATLYYTENLAGALREEERKKVELWAEAINVAAYAEPGEDLNLANKIMVTNTTIPIILADQNDSIISYNNLSEHQLRHLPETLQKMKLKGNRIAIDLGDGLVNVLYYDESKLLTQLRIYPRILLGVIGSFMLLAYVAFSSARKAEQDRVWTGLAKETAHQIGTPLSSLLGWLEILKMGELDPQMVEEMQKDLDRLQKITGRFSKIGSQPTLEEGDLRTVIESSTLYLKARIPRRVHILLQLPDEPVVLRFNPLLMEWVLENLIRNALDAIEGEGTITITLSKNDKRVELAVADTGRGIPRHLHKTIFRPGYTTKNRGWGLGLSLARRIITDYHDGKIFVAQSEPGKGAMFKVVLPV</sequence>
<protein>
    <recommendedName>
        <fullName evidence="2">histidine kinase</fullName>
        <ecNumber evidence="2">2.7.13.3</ecNumber>
    </recommendedName>
</protein>
<evidence type="ECO:0000256" key="2">
    <source>
        <dbReference type="ARBA" id="ARBA00012438"/>
    </source>
</evidence>
<keyword evidence="6 11" id="KW-0418">Kinase</keyword>
<proteinExistence type="predicted"/>
<organism evidence="11 12">
    <name type="scientific">Thermaurantimonas aggregans</name>
    <dbReference type="NCBI Taxonomy" id="2173829"/>
    <lineage>
        <taxon>Bacteria</taxon>
        <taxon>Pseudomonadati</taxon>
        <taxon>Bacteroidota</taxon>
        <taxon>Flavobacteriia</taxon>
        <taxon>Flavobacteriales</taxon>
        <taxon>Schleiferiaceae</taxon>
        <taxon>Thermaurantimonas</taxon>
    </lineage>
</organism>
<dbReference type="Gene3D" id="3.30.565.10">
    <property type="entry name" value="Histidine kinase-like ATPase, C-terminal domain"/>
    <property type="match status" value="1"/>
</dbReference>
<evidence type="ECO:0000256" key="7">
    <source>
        <dbReference type="ARBA" id="ARBA00022840"/>
    </source>
</evidence>
<evidence type="ECO:0000256" key="4">
    <source>
        <dbReference type="ARBA" id="ARBA00022679"/>
    </source>
</evidence>
<feature type="domain" description="Histidine kinase" evidence="10">
    <location>
        <begin position="189"/>
        <end position="389"/>
    </location>
</feature>
<dbReference type="CDD" id="cd00082">
    <property type="entry name" value="HisKA"/>
    <property type="match status" value="1"/>
</dbReference>
<keyword evidence="8" id="KW-0902">Two-component regulatory system</keyword>
<dbReference type="AlphaFoldDB" id="A0A401XMD9"/>
<accession>A0A401XMD9</accession>
<dbReference type="PANTHER" id="PTHR43065">
    <property type="entry name" value="SENSOR HISTIDINE KINASE"/>
    <property type="match status" value="1"/>
</dbReference>
<evidence type="ECO:0000313" key="12">
    <source>
        <dbReference type="Proteomes" id="UP000286715"/>
    </source>
</evidence>
<dbReference type="SUPFAM" id="SSF47384">
    <property type="entry name" value="Homodimeric domain of signal transducing histidine kinase"/>
    <property type="match status" value="1"/>
</dbReference>
<feature type="transmembrane region" description="Helical" evidence="9">
    <location>
        <begin position="20"/>
        <end position="39"/>
    </location>
</feature>
<keyword evidence="4" id="KW-0808">Transferase</keyword>
<comment type="catalytic activity">
    <reaction evidence="1">
        <text>ATP + protein L-histidine = ADP + protein N-phospho-L-histidine.</text>
        <dbReference type="EC" id="2.7.13.3"/>
    </reaction>
</comment>
<keyword evidence="9" id="KW-0812">Transmembrane</keyword>
<dbReference type="SUPFAM" id="SSF55874">
    <property type="entry name" value="ATPase domain of HSP90 chaperone/DNA topoisomerase II/histidine kinase"/>
    <property type="match status" value="1"/>
</dbReference>
<dbReference type="GO" id="GO:0000155">
    <property type="term" value="F:phosphorelay sensor kinase activity"/>
    <property type="evidence" value="ECO:0007669"/>
    <property type="project" value="InterPro"/>
</dbReference>
<keyword evidence="9" id="KW-1133">Transmembrane helix</keyword>
<dbReference type="Pfam" id="PF02518">
    <property type="entry name" value="HATPase_c"/>
    <property type="match status" value="1"/>
</dbReference>
<dbReference type="InterPro" id="IPR005467">
    <property type="entry name" value="His_kinase_dom"/>
</dbReference>
<gene>
    <name evidence="11" type="primary">porY</name>
    <name evidence="11" type="ORF">JCM31826_16550</name>
</gene>
<dbReference type="PANTHER" id="PTHR43065:SF10">
    <property type="entry name" value="PEROXIDE STRESS-ACTIVATED HISTIDINE KINASE MAK3"/>
    <property type="match status" value="1"/>
</dbReference>
<keyword evidence="3" id="KW-0597">Phosphoprotein</keyword>
<evidence type="ECO:0000313" key="11">
    <source>
        <dbReference type="EMBL" id="GCD78173.1"/>
    </source>
</evidence>
<dbReference type="InterPro" id="IPR003661">
    <property type="entry name" value="HisK_dim/P_dom"/>
</dbReference>
<dbReference type="InterPro" id="IPR036097">
    <property type="entry name" value="HisK_dim/P_sf"/>
</dbReference>
<dbReference type="RefSeq" id="WP_218019356.1">
    <property type="nucleotide sequence ID" value="NZ_BHZE01000017.1"/>
</dbReference>
<keyword evidence="9" id="KW-0472">Membrane</keyword>
<dbReference type="InterPro" id="IPR036890">
    <property type="entry name" value="HATPase_C_sf"/>
</dbReference>
<dbReference type="InterPro" id="IPR004358">
    <property type="entry name" value="Sig_transdc_His_kin-like_C"/>
</dbReference>
<evidence type="ECO:0000256" key="8">
    <source>
        <dbReference type="ARBA" id="ARBA00023012"/>
    </source>
</evidence>
<dbReference type="InterPro" id="IPR003594">
    <property type="entry name" value="HATPase_dom"/>
</dbReference>
<keyword evidence="7" id="KW-0067">ATP-binding</keyword>
<dbReference type="EC" id="2.7.13.3" evidence="2"/>
<dbReference type="GO" id="GO:0005524">
    <property type="term" value="F:ATP binding"/>
    <property type="evidence" value="ECO:0007669"/>
    <property type="project" value="UniProtKB-KW"/>
</dbReference>
<evidence type="ECO:0000256" key="9">
    <source>
        <dbReference type="SAM" id="Phobius"/>
    </source>
</evidence>